<dbReference type="GO" id="GO:0016055">
    <property type="term" value="P:Wnt signaling pathway"/>
    <property type="evidence" value="ECO:0007669"/>
    <property type="project" value="UniProtKB-KW"/>
</dbReference>
<evidence type="ECO:0000256" key="6">
    <source>
        <dbReference type="ARBA" id="ARBA00022729"/>
    </source>
</evidence>
<evidence type="ECO:0000256" key="4">
    <source>
        <dbReference type="ARBA" id="ARBA00022687"/>
    </source>
</evidence>
<dbReference type="InterPro" id="IPR056979">
    <property type="entry name" value="FZ_RECK"/>
</dbReference>
<evidence type="ECO:0000256" key="8">
    <source>
        <dbReference type="ARBA" id="ARBA00022900"/>
    </source>
</evidence>
<evidence type="ECO:0000256" key="9">
    <source>
        <dbReference type="ARBA" id="ARBA00023136"/>
    </source>
</evidence>
<keyword evidence="10" id="KW-1015">Disulfide bond</keyword>
<comment type="subcellular location">
    <subcellularLocation>
        <location evidence="1">Cell membrane</location>
        <topology evidence="1">Lipid-anchor</topology>
        <topology evidence="1">GPI-anchor</topology>
    </subcellularLocation>
</comment>
<keyword evidence="4" id="KW-0879">Wnt signaling pathway</keyword>
<gene>
    <name evidence="18" type="primary">LOC106154327</name>
</gene>
<evidence type="ECO:0000256" key="3">
    <source>
        <dbReference type="ARBA" id="ARBA00022622"/>
    </source>
</evidence>
<accession>A0A1S3HGF1</accession>
<dbReference type="Gene3D" id="3.30.60.30">
    <property type="match status" value="2"/>
</dbReference>
<organism evidence="17 18">
    <name type="scientific">Lingula anatina</name>
    <name type="common">Brachiopod</name>
    <name type="synonym">Lingula unguis</name>
    <dbReference type="NCBI Taxonomy" id="7574"/>
    <lineage>
        <taxon>Eukaryota</taxon>
        <taxon>Metazoa</taxon>
        <taxon>Spiralia</taxon>
        <taxon>Lophotrochozoa</taxon>
        <taxon>Brachiopoda</taxon>
        <taxon>Linguliformea</taxon>
        <taxon>Lingulata</taxon>
        <taxon>Lingulida</taxon>
        <taxon>Linguloidea</taxon>
        <taxon>Lingulidae</taxon>
        <taxon>Lingula</taxon>
    </lineage>
</organism>
<keyword evidence="11" id="KW-0325">Glycoprotein</keyword>
<dbReference type="InterPro" id="IPR036058">
    <property type="entry name" value="Kazal_dom_sf"/>
</dbReference>
<evidence type="ECO:0000256" key="11">
    <source>
        <dbReference type="ARBA" id="ARBA00023180"/>
    </source>
</evidence>
<dbReference type="AlphaFoldDB" id="A0A1S3HGF1"/>
<dbReference type="Proteomes" id="UP000085678">
    <property type="component" value="Unplaced"/>
</dbReference>
<dbReference type="RefSeq" id="XP_013384099.1">
    <property type="nucleotide sequence ID" value="XM_013528645.1"/>
</dbReference>
<name>A0A1S3HGF1_LINAN</name>
<dbReference type="InterPro" id="IPR056977">
    <property type="entry name" value="FnI_RECK"/>
</dbReference>
<keyword evidence="3" id="KW-0336">GPI-anchor</keyword>
<dbReference type="InterPro" id="IPR056978">
    <property type="entry name" value="CC4_RECK"/>
</dbReference>
<dbReference type="GO" id="GO:0004867">
    <property type="term" value="F:serine-type endopeptidase inhibitor activity"/>
    <property type="evidence" value="ECO:0007669"/>
    <property type="project" value="UniProtKB-KW"/>
</dbReference>
<dbReference type="PANTHER" id="PTHR13487:SF3">
    <property type="entry name" value="REVERSION-INDUCING CYSTEINE-RICH PROTEIN WITH KAZAL MOTIFS"/>
    <property type="match status" value="1"/>
</dbReference>
<evidence type="ECO:0000256" key="2">
    <source>
        <dbReference type="ARBA" id="ARBA00022475"/>
    </source>
</evidence>
<protein>
    <recommendedName>
        <fullName evidence="14">Reversion-inducing cysteine-rich protein with Kazal motifs</fullName>
    </recommendedName>
</protein>
<reference evidence="18" key="1">
    <citation type="submission" date="2025-08" db="UniProtKB">
        <authorList>
            <consortium name="RefSeq"/>
        </authorList>
    </citation>
    <scope>IDENTIFICATION</scope>
    <source>
        <tissue evidence="18">Gonads</tissue>
    </source>
</reference>
<dbReference type="InterPro" id="IPR002350">
    <property type="entry name" value="Kazal_dom"/>
</dbReference>
<dbReference type="KEGG" id="lak:106154327"/>
<evidence type="ECO:0000313" key="18">
    <source>
        <dbReference type="RefSeq" id="XP_013384099.1"/>
    </source>
</evidence>
<proteinExistence type="inferred from homology"/>
<dbReference type="SUPFAM" id="SSF100895">
    <property type="entry name" value="Kazal-type serine protease inhibitors"/>
    <property type="match status" value="3"/>
</dbReference>
<keyword evidence="17" id="KW-1185">Reference proteome</keyword>
<dbReference type="FunCoup" id="A0A1S3HGF1">
    <property type="interactions" value="601"/>
</dbReference>
<keyword evidence="9" id="KW-0472">Membrane</keyword>
<dbReference type="PROSITE" id="PS51465">
    <property type="entry name" value="KAZAL_2"/>
    <property type="match status" value="2"/>
</dbReference>
<dbReference type="GeneID" id="106154327"/>
<evidence type="ECO:0000256" key="5">
    <source>
        <dbReference type="ARBA" id="ARBA00022690"/>
    </source>
</evidence>
<dbReference type="SMART" id="SM00280">
    <property type="entry name" value="KAZAL"/>
    <property type="match status" value="3"/>
</dbReference>
<dbReference type="GO" id="GO:0030198">
    <property type="term" value="P:extracellular matrix organization"/>
    <property type="evidence" value="ECO:0007669"/>
    <property type="project" value="TreeGrafter"/>
</dbReference>
<sequence>MRWILLLLAFALAYREGQASLCCEHASSNYACHRTCQQLADLGHGNHHTQEIQYLADIVKNCPKDLSDFWRCVGVSYTALQDIERFYGRPCCDLAIMNSCRRSCVSAGSIADLMCRQSDELLFYSCIERQQKGDTCCAYATSLDCKLTCRALFVGETSPSREQKQSVNEHCSNDNPRVLACVTNSTQPTQVNRPEESLHCCDKAPSQSCKEICRRVLVSMETEQEIVETLIDECQSPVNPIDPMWQCFLSKSVDNDVKQVKESVIDDTGIDSAKLQCCAKATLKSCRDLCIESYGKRWSDTYNSFFTQCLRQQVEQEMMMCIAEVDEPCTQGCSGLDYCSNFNHRPTELFRSCNRRADQVAQTNVDSWKTGLITLPQAHLSIPLKDITRCKPEMWKAISCALQIKPCRSGSHASTVCRSDCLEMIHTCVDQSRLRGQTPEGICNMISPVDNSSECISLAKYLAPSPHIPVHQEVTSLCHPNPCNKSQVCQVNRRKCKHPDRCKPYVCKPACPMGEVSTLYVPRNMYVHVPDPSRKTNCFKVCKCGHRGLLDQCQSLPCTKTMICLMGEQKKEIKEHGSIFTSECNKCACVSGEMVCTQKHCLSPWASLATKQNYTGLPCNCDIQYVPVCGANGKTYPSSCVAKCLGLRDSQIQPGACSKQNPCANNPCAAEEVCVPRKKESMSSHQAVVQYDCVSTTVCSHHKHDPVCDTEGREHTNLCLLLQQGKKLAYWGHCTNSCVVHGEVCGSNGETYVHECAAWGERVTVDYPGPCITTGHLTTEAMTSGPSCDLVTCPVLPPRCVGVTPPGGCCPQCASEIRVLYSTAMVDRSADHIEPITVQTVTEHLRHHVTILECDVFGYLSIEGDLVILIKAITKSPTPLQVQACNTEAEKIASLIQLKSPCIMSDLVLSPLITADIRGAQIQTLNSAANQIPSLHLLLLTSLVVALVSRATDCS</sequence>
<feature type="chain" id="PRO_5010302696" description="Reversion-inducing cysteine-rich protein with Kazal motifs" evidence="15">
    <location>
        <begin position="20"/>
        <end position="955"/>
    </location>
</feature>
<comment type="similarity">
    <text evidence="13">Belongs to the RECK family.</text>
</comment>
<evidence type="ECO:0000256" key="13">
    <source>
        <dbReference type="ARBA" id="ARBA00061636"/>
    </source>
</evidence>
<dbReference type="Pfam" id="PF23332">
    <property type="entry name" value="CC4_RECK"/>
    <property type="match status" value="2"/>
</dbReference>
<dbReference type="Pfam" id="PF22961">
    <property type="entry name" value="RECK-like_N"/>
    <property type="match status" value="1"/>
</dbReference>
<evidence type="ECO:0000256" key="1">
    <source>
        <dbReference type="ARBA" id="ARBA00004609"/>
    </source>
</evidence>
<dbReference type="InterPro" id="IPR039016">
    <property type="entry name" value="RECK"/>
</dbReference>
<evidence type="ECO:0000256" key="7">
    <source>
        <dbReference type="ARBA" id="ARBA00022737"/>
    </source>
</evidence>
<feature type="domain" description="Kazal-like" evidence="16">
    <location>
        <begin position="687"/>
        <end position="736"/>
    </location>
</feature>
<dbReference type="GO" id="GO:0005886">
    <property type="term" value="C:plasma membrane"/>
    <property type="evidence" value="ECO:0007669"/>
    <property type="project" value="UniProtKB-SubCell"/>
</dbReference>
<keyword evidence="2" id="KW-1003">Cell membrane</keyword>
<evidence type="ECO:0000259" key="16">
    <source>
        <dbReference type="PROSITE" id="PS51465"/>
    </source>
</evidence>
<evidence type="ECO:0000256" key="15">
    <source>
        <dbReference type="SAM" id="SignalP"/>
    </source>
</evidence>
<evidence type="ECO:0000256" key="10">
    <source>
        <dbReference type="ARBA" id="ARBA00023157"/>
    </source>
</evidence>
<dbReference type="InterPro" id="IPR056976">
    <property type="entry name" value="EGF1_RECK"/>
</dbReference>
<dbReference type="InParanoid" id="A0A1S3HGF1"/>
<evidence type="ECO:0000256" key="14">
    <source>
        <dbReference type="ARBA" id="ARBA00073829"/>
    </source>
</evidence>
<dbReference type="Pfam" id="PF07648">
    <property type="entry name" value="Kazal_2"/>
    <property type="match status" value="2"/>
</dbReference>
<dbReference type="InterPro" id="IPR055110">
    <property type="entry name" value="RECK-like_N"/>
</dbReference>
<evidence type="ECO:0000313" key="17">
    <source>
        <dbReference type="Proteomes" id="UP000085678"/>
    </source>
</evidence>
<dbReference type="Pfam" id="PF23298">
    <property type="entry name" value="FZ_RECK"/>
    <property type="match status" value="1"/>
</dbReference>
<keyword evidence="8" id="KW-0722">Serine protease inhibitor</keyword>
<dbReference type="FunFam" id="3.30.60.30:FF:000011">
    <property type="entry name" value="reversion-inducing cysteine-rich protein with Kazal motifs isoform X1"/>
    <property type="match status" value="1"/>
</dbReference>
<feature type="signal peptide" evidence="15">
    <location>
        <begin position="1"/>
        <end position="19"/>
    </location>
</feature>
<keyword evidence="7" id="KW-0677">Repeat</keyword>
<dbReference type="OrthoDB" id="5956770at2759"/>
<dbReference type="Pfam" id="PF25028">
    <property type="entry name" value="FnI_RECK"/>
    <property type="match status" value="1"/>
</dbReference>
<dbReference type="STRING" id="7574.A0A1S3HGF1"/>
<keyword evidence="12" id="KW-0449">Lipoprotein</keyword>
<keyword evidence="6 15" id="KW-0732">Signal</keyword>
<dbReference type="GO" id="GO:0098552">
    <property type="term" value="C:side of membrane"/>
    <property type="evidence" value="ECO:0007669"/>
    <property type="project" value="UniProtKB-KW"/>
</dbReference>
<evidence type="ECO:0000256" key="12">
    <source>
        <dbReference type="ARBA" id="ARBA00023288"/>
    </source>
</evidence>
<dbReference type="GO" id="GO:0008191">
    <property type="term" value="F:metalloendopeptidase inhibitor activity"/>
    <property type="evidence" value="ECO:0007669"/>
    <property type="project" value="InterPro"/>
</dbReference>
<dbReference type="Pfam" id="PF25027">
    <property type="entry name" value="EGF1_RECK"/>
    <property type="match status" value="1"/>
</dbReference>
<dbReference type="PANTHER" id="PTHR13487">
    <property type="entry name" value="SERINE PROTEASE INHIBITOR"/>
    <property type="match status" value="1"/>
</dbReference>
<keyword evidence="5" id="KW-0646">Protease inhibitor</keyword>
<feature type="domain" description="Kazal-like" evidence="16">
    <location>
        <begin position="613"/>
        <end position="659"/>
    </location>
</feature>